<keyword evidence="2" id="KW-0547">Nucleotide-binding</keyword>
<comment type="cofactor">
    <cofactor evidence="1">
        <name>[4Fe-4S] cluster</name>
        <dbReference type="ChEBI" id="CHEBI:49883"/>
    </cofactor>
</comment>
<feature type="domain" description="Helicase ATP-binding" evidence="8">
    <location>
        <begin position="20"/>
        <end position="340"/>
    </location>
</feature>
<evidence type="ECO:0000256" key="3">
    <source>
        <dbReference type="ARBA" id="ARBA00022801"/>
    </source>
</evidence>
<dbReference type="InterPro" id="IPR014001">
    <property type="entry name" value="Helicase_ATP-bd"/>
</dbReference>
<gene>
    <name evidence="9" type="ORF">JOF48_000060</name>
</gene>
<accession>A0ABS4YR37</accession>
<evidence type="ECO:0000256" key="5">
    <source>
        <dbReference type="ARBA" id="ARBA00038058"/>
    </source>
</evidence>
<dbReference type="RefSeq" id="WP_209676186.1">
    <property type="nucleotide sequence ID" value="NZ_JAGIOI010000001.1"/>
</dbReference>
<evidence type="ECO:0000313" key="10">
    <source>
        <dbReference type="Proteomes" id="UP000711614"/>
    </source>
</evidence>
<dbReference type="SMART" id="SM00491">
    <property type="entry name" value="HELICc2"/>
    <property type="match status" value="1"/>
</dbReference>
<evidence type="ECO:0000256" key="1">
    <source>
        <dbReference type="ARBA" id="ARBA00001966"/>
    </source>
</evidence>
<dbReference type="InterPro" id="IPR011545">
    <property type="entry name" value="DEAD/DEAH_box_helicase_dom"/>
</dbReference>
<evidence type="ECO:0000256" key="6">
    <source>
        <dbReference type="ARBA" id="ARBA00044969"/>
    </source>
</evidence>
<dbReference type="EC" id="5.6.2.3" evidence="6"/>
<dbReference type="InterPro" id="IPR027417">
    <property type="entry name" value="P-loop_NTPase"/>
</dbReference>
<keyword evidence="3 9" id="KW-0378">Hydrolase</keyword>
<dbReference type="Pfam" id="PF00270">
    <property type="entry name" value="DEAD"/>
    <property type="match status" value="1"/>
</dbReference>
<dbReference type="SUPFAM" id="SSF52540">
    <property type="entry name" value="P-loop containing nucleoside triphosphate hydrolases"/>
    <property type="match status" value="1"/>
</dbReference>
<dbReference type="EMBL" id="JAGIOI010000001">
    <property type="protein sequence ID" value="MBP2411261.1"/>
    <property type="molecule type" value="Genomic_DNA"/>
</dbReference>
<dbReference type="Pfam" id="PF13307">
    <property type="entry name" value="Helicase_C_2"/>
    <property type="match status" value="1"/>
</dbReference>
<comment type="catalytic activity">
    <reaction evidence="7">
        <text>ATP + H2O = ADP + phosphate + H(+)</text>
        <dbReference type="Rhea" id="RHEA:13065"/>
        <dbReference type="ChEBI" id="CHEBI:15377"/>
        <dbReference type="ChEBI" id="CHEBI:15378"/>
        <dbReference type="ChEBI" id="CHEBI:30616"/>
        <dbReference type="ChEBI" id="CHEBI:43474"/>
        <dbReference type="ChEBI" id="CHEBI:456216"/>
        <dbReference type="EC" id="5.6.2.3"/>
    </reaction>
</comment>
<keyword evidence="10" id="KW-1185">Reference proteome</keyword>
<organism evidence="9 10">
    <name type="scientific">Arthrobacter stackebrandtii</name>
    <dbReference type="NCBI Taxonomy" id="272161"/>
    <lineage>
        <taxon>Bacteria</taxon>
        <taxon>Bacillati</taxon>
        <taxon>Actinomycetota</taxon>
        <taxon>Actinomycetes</taxon>
        <taxon>Micrococcales</taxon>
        <taxon>Micrococcaceae</taxon>
        <taxon>Arthrobacter</taxon>
    </lineage>
</organism>
<comment type="similarity">
    <text evidence="5">Belongs to the helicase family. DinG subfamily.</text>
</comment>
<dbReference type="InterPro" id="IPR006555">
    <property type="entry name" value="ATP-dep_Helicase_C"/>
</dbReference>
<dbReference type="PANTHER" id="PTHR11472:SF34">
    <property type="entry name" value="REGULATOR OF TELOMERE ELONGATION HELICASE 1"/>
    <property type="match status" value="1"/>
</dbReference>
<dbReference type="PANTHER" id="PTHR11472">
    <property type="entry name" value="DNA REPAIR DEAD HELICASE RAD3/XP-D SUBFAMILY MEMBER"/>
    <property type="match status" value="1"/>
</dbReference>
<dbReference type="InterPro" id="IPR045028">
    <property type="entry name" value="DinG/Rad3-like"/>
</dbReference>
<protein>
    <recommendedName>
        <fullName evidence="6">DNA 5'-3' helicase</fullName>
        <ecNumber evidence="6">5.6.2.3</ecNumber>
    </recommendedName>
</protein>
<proteinExistence type="inferred from homology"/>
<reference evidence="9 10" key="1">
    <citation type="submission" date="2021-03" db="EMBL/GenBank/DDBJ databases">
        <title>Sequencing the genomes of 1000 actinobacteria strains.</title>
        <authorList>
            <person name="Klenk H.-P."/>
        </authorList>
    </citation>
    <scope>NUCLEOTIDE SEQUENCE [LARGE SCALE GENOMIC DNA]</scope>
    <source>
        <strain evidence="9 10">DSM 16005</strain>
    </source>
</reference>
<evidence type="ECO:0000256" key="2">
    <source>
        <dbReference type="ARBA" id="ARBA00022741"/>
    </source>
</evidence>
<sequence>MPESAQPSSELSVQALELLDRAVETMGGQRRDGQHEMVRRVVGAIEKNEHLLVQAGTGTGKSLAYLIPLIVNSLTSDKPAVVATATLALQAQIVGRDVPRLLAALEPLLPRPIDVALVKGRSNYVCKQKLGGGFPSEDQGEGALFSLGEDNSVAHLPGAGTGPTSALGKEVVRLREWAQDSETGDRDELVPGVTDKAWRQVSVTSMECLGAAKCPLATECFSELARARGADADIVVTNHAMLAISAFEGIAVLPEYDVVVVDEAHELQDRVTGAVTGQLSVQMVQAAASSTRKHTGVSVDALHAGATALDFALAGVPEGLMPNGLNEAQSQAVEQVRDAVRAALSDSKPDGNAAVDGGRSIARSRLNLVFDLCERLLAAADAGEVVWASRPGTFAPGKGYQKADPNEPATINIAPLSVAMKLREGLFADRTVVLTSATLAIGDSFQATAGGLGLLGPSAPAWSGADVGSPFDYPKQGMLYVAAHLQKPGFGTSPEQLDELAELITAAGGGTLALFSSRRAAEDAAEKLRKKLKMKILCQGDSSMSGLIKQFADEPDTCLFGTMSLWQGVDVQGASCRLVVIDRIPFPRPDDPLVTARARAVAQSGGDGFIAISATHAAVRLAQGVGRLIRSSQDRGVVAVLDSRLANASYGGFLRAALPPFWATKDRAVALSALKRLSGK</sequence>
<evidence type="ECO:0000256" key="7">
    <source>
        <dbReference type="ARBA" id="ARBA00048954"/>
    </source>
</evidence>
<dbReference type="PROSITE" id="PS51193">
    <property type="entry name" value="HELICASE_ATP_BIND_2"/>
    <property type="match status" value="1"/>
</dbReference>
<evidence type="ECO:0000259" key="8">
    <source>
        <dbReference type="PROSITE" id="PS51193"/>
    </source>
</evidence>
<dbReference type="SMART" id="SM00487">
    <property type="entry name" value="DEXDc"/>
    <property type="match status" value="1"/>
</dbReference>
<dbReference type="Gene3D" id="3.40.50.300">
    <property type="entry name" value="P-loop containing nucleotide triphosphate hydrolases"/>
    <property type="match status" value="2"/>
</dbReference>
<keyword evidence="9" id="KW-0347">Helicase</keyword>
<dbReference type="GO" id="GO:0003678">
    <property type="term" value="F:DNA helicase activity"/>
    <property type="evidence" value="ECO:0007669"/>
    <property type="project" value="UniProtKB-EC"/>
</dbReference>
<dbReference type="InterPro" id="IPR014013">
    <property type="entry name" value="Helic_SF1/SF2_ATP-bd_DinG/Rad3"/>
</dbReference>
<dbReference type="Proteomes" id="UP000711614">
    <property type="component" value="Unassembled WGS sequence"/>
</dbReference>
<comment type="caution">
    <text evidence="9">The sequence shown here is derived from an EMBL/GenBank/DDBJ whole genome shotgun (WGS) entry which is preliminary data.</text>
</comment>
<keyword evidence="4" id="KW-0067">ATP-binding</keyword>
<dbReference type="GO" id="GO:0016787">
    <property type="term" value="F:hydrolase activity"/>
    <property type="evidence" value="ECO:0007669"/>
    <property type="project" value="UniProtKB-KW"/>
</dbReference>
<evidence type="ECO:0000313" key="9">
    <source>
        <dbReference type="EMBL" id="MBP2411261.1"/>
    </source>
</evidence>
<evidence type="ECO:0000256" key="4">
    <source>
        <dbReference type="ARBA" id="ARBA00022840"/>
    </source>
</evidence>
<name>A0ABS4YR37_9MICC</name>